<gene>
    <name evidence="1" type="ORF">ISU02_23365</name>
</gene>
<dbReference type="RefSeq" id="WP_194704284.1">
    <property type="nucleotide sequence ID" value="NZ_JADKNH010000030.1"/>
</dbReference>
<organism evidence="1 2">
    <name type="scientific">Fusibacter ferrireducens</name>
    <dbReference type="NCBI Taxonomy" id="2785058"/>
    <lineage>
        <taxon>Bacteria</taxon>
        <taxon>Bacillati</taxon>
        <taxon>Bacillota</taxon>
        <taxon>Clostridia</taxon>
        <taxon>Eubacteriales</taxon>
        <taxon>Eubacteriales Family XII. Incertae Sedis</taxon>
        <taxon>Fusibacter</taxon>
    </lineage>
</organism>
<proteinExistence type="predicted"/>
<evidence type="ECO:0000313" key="2">
    <source>
        <dbReference type="Proteomes" id="UP000614200"/>
    </source>
</evidence>
<dbReference type="EMBL" id="JADKNH010000030">
    <property type="protein sequence ID" value="MBF4696048.1"/>
    <property type="molecule type" value="Genomic_DNA"/>
</dbReference>
<name>A0ABS0A0S7_9FIRM</name>
<protein>
    <submittedName>
        <fullName evidence="1">Bacteriophage abortive infection AbiH family protein</fullName>
    </submittedName>
</protein>
<sequence>MNLFIIGNGFDKAHNLKTSYVDFRNYIEDQDWSYLEMLEKMYGFCINSKKEHVENLLWKEFEKNLSVISEDELIDSAVSIDMGLESGDVGIEDTLDSYFEEQYGFIKSLNEFLKNWINEIEIKVPQRTNKFDIGEESLFLNFNYTLLLENVYGIEAENILHIHGSIDENTNSPVIGHGDKLKIDELRQRANRASEGYFEKESSIYNALANYYERTLKDVNHYISINSGYFNRLKDVEQIFVIGNSFGDVDMPYFHEVKRNVKKDSIWNVYYYDDGDNLAFKEKVKSIGVDESKIKMNHSNSFFINR</sequence>
<reference evidence="1 2" key="1">
    <citation type="submission" date="2020-11" db="EMBL/GenBank/DDBJ databases">
        <title>Fusibacter basophilias sp. nov.</title>
        <authorList>
            <person name="Qiu D."/>
        </authorList>
    </citation>
    <scope>NUCLEOTIDE SEQUENCE [LARGE SCALE GENOMIC DNA]</scope>
    <source>
        <strain evidence="1 2">Q10-2</strain>
    </source>
</reference>
<keyword evidence="2" id="KW-1185">Reference proteome</keyword>
<accession>A0ABS0A0S7</accession>
<dbReference type="InterPro" id="IPR025935">
    <property type="entry name" value="AbiH"/>
</dbReference>
<comment type="caution">
    <text evidence="1">The sequence shown here is derived from an EMBL/GenBank/DDBJ whole genome shotgun (WGS) entry which is preliminary data.</text>
</comment>
<dbReference type="Proteomes" id="UP000614200">
    <property type="component" value="Unassembled WGS sequence"/>
</dbReference>
<dbReference type="Pfam" id="PF14253">
    <property type="entry name" value="AbiH"/>
    <property type="match status" value="1"/>
</dbReference>
<evidence type="ECO:0000313" key="1">
    <source>
        <dbReference type="EMBL" id="MBF4696048.1"/>
    </source>
</evidence>